<dbReference type="PROSITE" id="PS51975">
    <property type="entry name" value="RNASE_H_2"/>
    <property type="match status" value="1"/>
</dbReference>
<dbReference type="EMBL" id="HF951689">
    <property type="protein sequence ID" value="CCW36469.1"/>
    <property type="molecule type" value="Genomic_DNA"/>
</dbReference>
<evidence type="ECO:0000256" key="1">
    <source>
        <dbReference type="ARBA" id="ARBA00000077"/>
    </source>
</evidence>
<dbReference type="GO" id="GO:0003723">
    <property type="term" value="F:RNA binding"/>
    <property type="evidence" value="ECO:0007669"/>
    <property type="project" value="UniProtKB-UniRule"/>
</dbReference>
<dbReference type="InterPro" id="IPR036397">
    <property type="entry name" value="RNaseH_sf"/>
</dbReference>
<keyword evidence="9 14" id="KW-0540">Nuclease</keyword>
<dbReference type="NCBIfam" id="NF000594">
    <property type="entry name" value="PRK00015.1-1"/>
    <property type="match status" value="1"/>
</dbReference>
<dbReference type="GO" id="GO:0005737">
    <property type="term" value="C:cytoplasm"/>
    <property type="evidence" value="ECO:0007669"/>
    <property type="project" value="UniProtKB-SubCell"/>
</dbReference>
<comment type="similarity">
    <text evidence="5 14 16">Belongs to the RNase HII family.</text>
</comment>
<dbReference type="GO" id="GO:0032299">
    <property type="term" value="C:ribonuclease H2 complex"/>
    <property type="evidence" value="ECO:0007669"/>
    <property type="project" value="TreeGrafter"/>
</dbReference>
<evidence type="ECO:0000256" key="3">
    <source>
        <dbReference type="ARBA" id="ARBA00004065"/>
    </source>
</evidence>
<dbReference type="STRING" id="454171.CP488_01412"/>
<dbReference type="PANTHER" id="PTHR10954:SF18">
    <property type="entry name" value="RIBONUCLEASE HII"/>
    <property type="match status" value="1"/>
</dbReference>
<dbReference type="HAMAP" id="MF_00052_B">
    <property type="entry name" value="RNase_HII_B"/>
    <property type="match status" value="1"/>
</dbReference>
<keyword evidence="10 14" id="KW-0479">Metal-binding</keyword>
<dbReference type="RefSeq" id="WP_016483978.1">
    <property type="nucleotide sequence ID" value="NC_021487.1"/>
</dbReference>
<evidence type="ECO:0000256" key="12">
    <source>
        <dbReference type="ARBA" id="ARBA00022801"/>
    </source>
</evidence>
<comment type="catalytic activity">
    <reaction evidence="1 14 15 16">
        <text>Endonucleolytic cleavage to 5'-phosphomonoester.</text>
        <dbReference type="EC" id="3.1.26.4"/>
    </reaction>
</comment>
<evidence type="ECO:0000256" key="14">
    <source>
        <dbReference type="HAMAP-Rule" id="MF_00052"/>
    </source>
</evidence>
<protein>
    <recommendedName>
        <fullName evidence="7 14">Ribonuclease HII</fullName>
        <shortName evidence="14">RNase HII</shortName>
        <ecNumber evidence="6 14">3.1.26.4</ecNumber>
    </recommendedName>
</protein>
<dbReference type="InterPro" id="IPR022898">
    <property type="entry name" value="RNase_HII"/>
</dbReference>
<evidence type="ECO:0000256" key="11">
    <source>
        <dbReference type="ARBA" id="ARBA00022759"/>
    </source>
</evidence>
<dbReference type="EC" id="3.1.26.4" evidence="6 14"/>
<evidence type="ECO:0000256" key="16">
    <source>
        <dbReference type="RuleBase" id="RU003515"/>
    </source>
</evidence>
<evidence type="ECO:0000313" key="19">
    <source>
        <dbReference type="Proteomes" id="UP000014227"/>
    </source>
</evidence>
<evidence type="ECO:0000256" key="4">
    <source>
        <dbReference type="ARBA" id="ARBA00004496"/>
    </source>
</evidence>
<feature type="domain" description="RNase H type-2" evidence="17">
    <location>
        <begin position="22"/>
        <end position="213"/>
    </location>
</feature>
<keyword evidence="12 14" id="KW-0378">Hydrolase</keyword>
<dbReference type="eggNOG" id="COG0164">
    <property type="taxonomic scope" value="Bacteria"/>
</dbReference>
<comment type="function">
    <text evidence="3 14 16">Endonuclease that specifically degrades the RNA of RNA-DNA hybrids.</text>
</comment>
<dbReference type="Pfam" id="PF01351">
    <property type="entry name" value="RNase_HII"/>
    <property type="match status" value="1"/>
</dbReference>
<evidence type="ECO:0000256" key="9">
    <source>
        <dbReference type="ARBA" id="ARBA00022722"/>
    </source>
</evidence>
<keyword evidence="11 14" id="KW-0255">Endonuclease</keyword>
<evidence type="ECO:0000256" key="6">
    <source>
        <dbReference type="ARBA" id="ARBA00012180"/>
    </source>
</evidence>
<dbReference type="Gene3D" id="3.30.420.10">
    <property type="entry name" value="Ribonuclease H-like superfamily/Ribonuclease H"/>
    <property type="match status" value="1"/>
</dbReference>
<organism evidence="18 19">
    <name type="scientific">Chthonomonas calidirosea (strain DSM 23976 / ICMP 18418 / T49)</name>
    <dbReference type="NCBI Taxonomy" id="1303518"/>
    <lineage>
        <taxon>Bacteria</taxon>
        <taxon>Bacillati</taxon>
        <taxon>Armatimonadota</taxon>
        <taxon>Chthonomonadia</taxon>
        <taxon>Chthonomonadales</taxon>
        <taxon>Chthonomonadaceae</taxon>
        <taxon>Chthonomonas</taxon>
    </lineage>
</organism>
<dbReference type="Proteomes" id="UP000014227">
    <property type="component" value="Chromosome I"/>
</dbReference>
<evidence type="ECO:0000256" key="5">
    <source>
        <dbReference type="ARBA" id="ARBA00007383"/>
    </source>
</evidence>
<dbReference type="HOGENOM" id="CLU_036532_3_2_0"/>
<dbReference type="GO" id="GO:0043137">
    <property type="term" value="P:DNA replication, removal of RNA primer"/>
    <property type="evidence" value="ECO:0007669"/>
    <property type="project" value="TreeGrafter"/>
</dbReference>
<dbReference type="InterPro" id="IPR012337">
    <property type="entry name" value="RNaseH-like_sf"/>
</dbReference>
<dbReference type="GO" id="GO:0006298">
    <property type="term" value="P:mismatch repair"/>
    <property type="evidence" value="ECO:0007669"/>
    <property type="project" value="TreeGrafter"/>
</dbReference>
<accession>S0EY46</accession>
<dbReference type="KEGG" id="ccz:CCALI_02679"/>
<dbReference type="InterPro" id="IPR001352">
    <property type="entry name" value="RNase_HII/HIII"/>
</dbReference>
<dbReference type="AlphaFoldDB" id="S0EY46"/>
<dbReference type="InParanoid" id="S0EY46"/>
<dbReference type="GO" id="GO:0030145">
    <property type="term" value="F:manganese ion binding"/>
    <property type="evidence" value="ECO:0007669"/>
    <property type="project" value="UniProtKB-UniRule"/>
</dbReference>
<dbReference type="InterPro" id="IPR024567">
    <property type="entry name" value="RNase_HII/HIII_dom"/>
</dbReference>
<sequence length="213" mass="23343">MEGIFETDWWAEERAAAQAGYTCIVGIDEAGRGALAGPVVAACVLLPFGWCPKGLNDSKQLTPCERETLYETISQKARAFGVAVVDAERIDAINILRATHEAMRSALAALPKGLFPDLALIDGLPVRPFPIPQKALVKGDARCASIAAASVVAKVTRDRIMHELDRRYPVYGFANHKGYATQEHLKALQVHGPCPLHRRSFRPVAEICTLWER</sequence>
<reference evidence="19" key="1">
    <citation type="submission" date="2013-03" db="EMBL/GenBank/DDBJ databases">
        <title>Genome sequence of Chthonomonas calidirosea, the first sequenced genome from the Armatimonadetes phylum (formally candidate division OP10).</title>
        <authorList>
            <person name="Lee K.C.Y."/>
            <person name="Morgan X.C."/>
            <person name="Dunfield P.F."/>
            <person name="Tamas I."/>
            <person name="Houghton K.M."/>
            <person name="Vyssotski M."/>
            <person name="Ryan J.L.J."/>
            <person name="Lagutin K."/>
            <person name="McDonald I.R."/>
            <person name="Stott M.B."/>
        </authorList>
    </citation>
    <scope>NUCLEOTIDE SEQUENCE [LARGE SCALE GENOMIC DNA]</scope>
    <source>
        <strain evidence="19">DSM 23976 / ICMP 18418 / T49</strain>
    </source>
</reference>
<dbReference type="NCBIfam" id="NF000595">
    <property type="entry name" value="PRK00015.1-3"/>
    <property type="match status" value="1"/>
</dbReference>
<keyword evidence="8 14" id="KW-0963">Cytoplasm</keyword>
<dbReference type="CDD" id="cd07182">
    <property type="entry name" value="RNase_HII_bacteria_HII_like"/>
    <property type="match status" value="1"/>
</dbReference>
<proteinExistence type="inferred from homology"/>
<evidence type="ECO:0000256" key="13">
    <source>
        <dbReference type="ARBA" id="ARBA00023211"/>
    </source>
</evidence>
<dbReference type="GO" id="GO:0004523">
    <property type="term" value="F:RNA-DNA hybrid ribonuclease activity"/>
    <property type="evidence" value="ECO:0007669"/>
    <property type="project" value="UniProtKB-UniRule"/>
</dbReference>
<feature type="binding site" evidence="14 15">
    <location>
        <position position="28"/>
    </location>
    <ligand>
        <name>a divalent metal cation</name>
        <dbReference type="ChEBI" id="CHEBI:60240"/>
    </ligand>
</feature>
<keyword evidence="19" id="KW-1185">Reference proteome</keyword>
<evidence type="ECO:0000256" key="8">
    <source>
        <dbReference type="ARBA" id="ARBA00022490"/>
    </source>
</evidence>
<gene>
    <name evidence="14" type="primary">rnhB</name>
    <name evidence="18" type="ORF">CCALI_02679</name>
</gene>
<dbReference type="FunCoup" id="S0EY46">
    <property type="interactions" value="425"/>
</dbReference>
<dbReference type="PANTHER" id="PTHR10954">
    <property type="entry name" value="RIBONUCLEASE H2 SUBUNIT A"/>
    <property type="match status" value="1"/>
</dbReference>
<comment type="subcellular location">
    <subcellularLocation>
        <location evidence="4 14">Cytoplasm</location>
    </subcellularLocation>
</comment>
<evidence type="ECO:0000256" key="15">
    <source>
        <dbReference type="PROSITE-ProRule" id="PRU01319"/>
    </source>
</evidence>
<feature type="binding site" evidence="14 15">
    <location>
        <position position="122"/>
    </location>
    <ligand>
        <name>a divalent metal cation</name>
        <dbReference type="ChEBI" id="CHEBI:60240"/>
    </ligand>
</feature>
<evidence type="ECO:0000256" key="2">
    <source>
        <dbReference type="ARBA" id="ARBA00001946"/>
    </source>
</evidence>
<feature type="binding site" evidence="14 15">
    <location>
        <position position="29"/>
    </location>
    <ligand>
        <name>a divalent metal cation</name>
        <dbReference type="ChEBI" id="CHEBI:60240"/>
    </ligand>
</feature>
<evidence type="ECO:0000256" key="7">
    <source>
        <dbReference type="ARBA" id="ARBA00019179"/>
    </source>
</evidence>
<dbReference type="SUPFAM" id="SSF53098">
    <property type="entry name" value="Ribonuclease H-like"/>
    <property type="match status" value="1"/>
</dbReference>
<keyword evidence="13 14" id="KW-0464">Manganese</keyword>
<dbReference type="PATRIC" id="fig|1303518.3.peg.2781"/>
<evidence type="ECO:0000259" key="17">
    <source>
        <dbReference type="PROSITE" id="PS51975"/>
    </source>
</evidence>
<name>S0EY46_CHTCT</name>
<comment type="cofactor">
    <cofactor evidence="2">
        <name>Mg(2+)</name>
        <dbReference type="ChEBI" id="CHEBI:18420"/>
    </cofactor>
</comment>
<comment type="cofactor">
    <cofactor evidence="14 15">
        <name>Mn(2+)</name>
        <dbReference type="ChEBI" id="CHEBI:29035"/>
    </cofactor>
    <cofactor evidence="14 15">
        <name>Mg(2+)</name>
        <dbReference type="ChEBI" id="CHEBI:18420"/>
    </cofactor>
    <text evidence="14 15">Manganese or magnesium. Binds 1 divalent metal ion per monomer in the absence of substrate. May bind a second metal ion after substrate binding.</text>
</comment>
<evidence type="ECO:0000256" key="10">
    <source>
        <dbReference type="ARBA" id="ARBA00022723"/>
    </source>
</evidence>
<evidence type="ECO:0000313" key="18">
    <source>
        <dbReference type="EMBL" id="CCW36469.1"/>
    </source>
</evidence>